<sequence length="121" mass="14186">MENTEDYQIEAETTHNLIKVDTVKPYVMGLSEESIDKNGVRYVDTKLVEDYYGVSTETVRNWIKDGKISGKQLSDRGKWFIPAEEFEFSEKRIENDDTHEKLAEILGEKFDDDWEVELDEE</sequence>
<comment type="caution">
    <text evidence="2">The sequence shown here is derived from an EMBL/GenBank/DDBJ whole genome shotgun (WGS) entry which is preliminary data.</text>
</comment>
<feature type="domain" description="Helix-turn-helix" evidence="1">
    <location>
        <begin position="47"/>
        <end position="87"/>
    </location>
</feature>
<dbReference type="InterPro" id="IPR009061">
    <property type="entry name" value="DNA-bd_dom_put_sf"/>
</dbReference>
<evidence type="ECO:0000313" key="2">
    <source>
        <dbReference type="EMBL" id="KIO71606.1"/>
    </source>
</evidence>
<dbReference type="Pfam" id="PF12728">
    <property type="entry name" value="HTH_17"/>
    <property type="match status" value="1"/>
</dbReference>
<dbReference type="Proteomes" id="UP000032076">
    <property type="component" value="Unassembled WGS sequence"/>
</dbReference>
<protein>
    <recommendedName>
        <fullName evidence="1">Helix-turn-helix domain-containing protein</fullName>
    </recommendedName>
</protein>
<proteinExistence type="predicted"/>
<gene>
    <name evidence="2" type="ORF">B4167_3555</name>
</gene>
<accession>A0ABD4A3W4</accession>
<dbReference type="AlphaFoldDB" id="A0ABD4A3W4"/>
<reference evidence="2 3" key="1">
    <citation type="submission" date="2015-01" db="EMBL/GenBank/DDBJ databases">
        <title>Draft Genome Sequences of Four Bacillus thermoamylovorans Strains, Isolated From Food Products.</title>
        <authorList>
            <person name="Krawcyk A.O."/>
            <person name="Berendsen E.M."/>
            <person name="Eijlander R.T."/>
            <person name="de Jong A."/>
            <person name="Wells-Bennik M."/>
            <person name="Kuipers O.P."/>
        </authorList>
    </citation>
    <scope>NUCLEOTIDE SEQUENCE [LARGE SCALE GENOMIC DNA]</scope>
    <source>
        <strain evidence="2 3">B4167</strain>
    </source>
</reference>
<name>A0ABD4A3W4_9BACI</name>
<evidence type="ECO:0000259" key="1">
    <source>
        <dbReference type="Pfam" id="PF12728"/>
    </source>
</evidence>
<evidence type="ECO:0000313" key="3">
    <source>
        <dbReference type="Proteomes" id="UP000032076"/>
    </source>
</evidence>
<dbReference type="InterPro" id="IPR041657">
    <property type="entry name" value="HTH_17"/>
</dbReference>
<dbReference type="EMBL" id="JXLU01000120">
    <property type="protein sequence ID" value="KIO71606.1"/>
    <property type="molecule type" value="Genomic_DNA"/>
</dbReference>
<dbReference type="SUPFAM" id="SSF46955">
    <property type="entry name" value="Putative DNA-binding domain"/>
    <property type="match status" value="1"/>
</dbReference>
<organism evidence="2 3">
    <name type="scientific">Caldibacillus thermoamylovorans</name>
    <dbReference type="NCBI Taxonomy" id="35841"/>
    <lineage>
        <taxon>Bacteria</taxon>
        <taxon>Bacillati</taxon>
        <taxon>Bacillota</taxon>
        <taxon>Bacilli</taxon>
        <taxon>Bacillales</taxon>
        <taxon>Bacillaceae</taxon>
        <taxon>Caldibacillus</taxon>
    </lineage>
</organism>
<dbReference type="RefSeq" id="WP_052480404.1">
    <property type="nucleotide sequence ID" value="NZ_JXLT01000115.1"/>
</dbReference>